<evidence type="ECO:0000256" key="3">
    <source>
        <dbReference type="ARBA" id="ARBA00023163"/>
    </source>
</evidence>
<reference evidence="5 6" key="1">
    <citation type="submission" date="2014-01" db="EMBL/GenBank/DDBJ databases">
        <title>Full genme sequencing of cellulolytic bacterium Gynuella sunshinyii YC6258T gen. nov., sp. nov.</title>
        <authorList>
            <person name="Khan H."/>
            <person name="Chung E.J."/>
            <person name="Chung Y.R."/>
        </authorList>
    </citation>
    <scope>NUCLEOTIDE SEQUENCE [LARGE SCALE GENOMIC DNA]</scope>
    <source>
        <strain evidence="5 6">YC6258</strain>
    </source>
</reference>
<dbReference type="STRING" id="1445510.YC6258_01754"/>
<proteinExistence type="predicted"/>
<evidence type="ECO:0000259" key="4">
    <source>
        <dbReference type="PROSITE" id="PS01124"/>
    </source>
</evidence>
<dbReference type="Pfam" id="PF20240">
    <property type="entry name" value="DUF6597"/>
    <property type="match status" value="1"/>
</dbReference>
<evidence type="ECO:0000313" key="5">
    <source>
        <dbReference type="EMBL" id="AJQ93798.1"/>
    </source>
</evidence>
<keyword evidence="1" id="KW-0805">Transcription regulation</keyword>
<dbReference type="InterPro" id="IPR009057">
    <property type="entry name" value="Homeodomain-like_sf"/>
</dbReference>
<evidence type="ECO:0000256" key="1">
    <source>
        <dbReference type="ARBA" id="ARBA00023015"/>
    </source>
</evidence>
<dbReference type="HOGENOM" id="CLU_066193_1_0_6"/>
<dbReference type="InterPro" id="IPR046532">
    <property type="entry name" value="DUF6597"/>
</dbReference>
<dbReference type="PROSITE" id="PS01124">
    <property type="entry name" value="HTH_ARAC_FAMILY_2"/>
    <property type="match status" value="1"/>
</dbReference>
<dbReference type="RefSeq" id="WP_044616475.1">
    <property type="nucleotide sequence ID" value="NZ_CP007142.1"/>
</dbReference>
<evidence type="ECO:0000256" key="2">
    <source>
        <dbReference type="ARBA" id="ARBA00023125"/>
    </source>
</evidence>
<gene>
    <name evidence="5" type="ORF">YC6258_01754</name>
</gene>
<evidence type="ECO:0000313" key="6">
    <source>
        <dbReference type="Proteomes" id="UP000032266"/>
    </source>
</evidence>
<sequence length="277" mass="31329">MVQSSVRCDVAKIHSKQPWFVLNSASDFSLMSSNNRAISHYYSFEASESAEVTVAIPDGCVDILFDCDESEPSAMVYGTTLEARHTRFCDSHRYFGVRFAPGVIPGLLQLAADELVEQCHNFLEVAADVSAIFEQIVSQSEFARQVALFDQFIARDSVRESSALTAQIIQEICRQKGNVRIKDLEALTGYTTRTLQTRFRNDTGMSPKLFSRLIRCQSAVYDINQQGRVVFSDLAAALGYSDQSHFLREFKKLVSTTPMDYQNRIRHSTYLGRIRYL</sequence>
<dbReference type="PANTHER" id="PTHR46796">
    <property type="entry name" value="HTH-TYPE TRANSCRIPTIONAL ACTIVATOR RHAS-RELATED"/>
    <property type="match status" value="1"/>
</dbReference>
<dbReference type="Pfam" id="PF12833">
    <property type="entry name" value="HTH_18"/>
    <property type="match status" value="1"/>
</dbReference>
<dbReference type="SMART" id="SM00342">
    <property type="entry name" value="HTH_ARAC"/>
    <property type="match status" value="1"/>
</dbReference>
<dbReference type="SUPFAM" id="SSF46689">
    <property type="entry name" value="Homeodomain-like"/>
    <property type="match status" value="1"/>
</dbReference>
<accession>A0A0C5VKA3</accession>
<dbReference type="EMBL" id="CP007142">
    <property type="protein sequence ID" value="AJQ93798.1"/>
    <property type="molecule type" value="Genomic_DNA"/>
</dbReference>
<dbReference type="KEGG" id="gsn:YC6258_01754"/>
<protein>
    <submittedName>
        <fullName evidence="5">AraC-type DNA-binding domain-containing protein</fullName>
    </submittedName>
</protein>
<dbReference type="GO" id="GO:0003700">
    <property type="term" value="F:DNA-binding transcription factor activity"/>
    <property type="evidence" value="ECO:0007669"/>
    <property type="project" value="InterPro"/>
</dbReference>
<feature type="domain" description="HTH araC/xylS-type" evidence="4">
    <location>
        <begin position="162"/>
        <end position="264"/>
    </location>
</feature>
<keyword evidence="2 5" id="KW-0238">DNA-binding</keyword>
<dbReference type="AlphaFoldDB" id="A0A0C5VKA3"/>
<keyword evidence="3" id="KW-0804">Transcription</keyword>
<organism evidence="5 6">
    <name type="scientific">Gynuella sunshinyii YC6258</name>
    <dbReference type="NCBI Taxonomy" id="1445510"/>
    <lineage>
        <taxon>Bacteria</taxon>
        <taxon>Pseudomonadati</taxon>
        <taxon>Pseudomonadota</taxon>
        <taxon>Gammaproteobacteria</taxon>
        <taxon>Oceanospirillales</taxon>
        <taxon>Saccharospirillaceae</taxon>
        <taxon>Gynuella</taxon>
    </lineage>
</organism>
<name>A0A0C5VKA3_9GAMM</name>
<dbReference type="InterPro" id="IPR018060">
    <property type="entry name" value="HTH_AraC"/>
</dbReference>
<keyword evidence="6" id="KW-1185">Reference proteome</keyword>
<dbReference type="Proteomes" id="UP000032266">
    <property type="component" value="Chromosome"/>
</dbReference>
<dbReference type="PATRIC" id="fig|1445510.3.peg.1718"/>
<dbReference type="GO" id="GO:0043565">
    <property type="term" value="F:sequence-specific DNA binding"/>
    <property type="evidence" value="ECO:0007669"/>
    <property type="project" value="InterPro"/>
</dbReference>
<dbReference type="OrthoDB" id="9809338at2"/>
<dbReference type="InterPro" id="IPR050204">
    <property type="entry name" value="AraC_XylS_family_regulators"/>
</dbReference>
<dbReference type="Gene3D" id="1.10.10.60">
    <property type="entry name" value="Homeodomain-like"/>
    <property type="match status" value="1"/>
</dbReference>